<feature type="region of interest" description="Disordered" evidence="6">
    <location>
        <begin position="1"/>
        <end position="24"/>
    </location>
</feature>
<comment type="caution">
    <text evidence="7">The sequence shown here is derived from an EMBL/GenBank/DDBJ whole genome shotgun (WGS) entry which is preliminary data.</text>
</comment>
<gene>
    <name evidence="7" type="ORF">AJ80_00867</name>
</gene>
<proteinExistence type="inferred from homology"/>
<evidence type="ECO:0000313" key="7">
    <source>
        <dbReference type="EMBL" id="PGH27389.1"/>
    </source>
</evidence>
<reference evidence="7 8" key="1">
    <citation type="submission" date="2017-10" db="EMBL/GenBank/DDBJ databases">
        <title>Comparative genomics in systemic dimorphic fungi from Ajellomycetaceae.</title>
        <authorList>
            <person name="Munoz J.F."/>
            <person name="Mcewen J.G."/>
            <person name="Clay O.K."/>
            <person name="Cuomo C.A."/>
        </authorList>
    </citation>
    <scope>NUCLEOTIDE SEQUENCE [LARGE SCALE GENOMIC DNA]</scope>
    <source>
        <strain evidence="7 8">UAMH7299</strain>
    </source>
</reference>
<dbReference type="OrthoDB" id="268594at2759"/>
<organism evidence="7 8">
    <name type="scientific">Polytolypa hystricis (strain UAMH7299)</name>
    <dbReference type="NCBI Taxonomy" id="1447883"/>
    <lineage>
        <taxon>Eukaryota</taxon>
        <taxon>Fungi</taxon>
        <taxon>Dikarya</taxon>
        <taxon>Ascomycota</taxon>
        <taxon>Pezizomycotina</taxon>
        <taxon>Eurotiomycetes</taxon>
        <taxon>Eurotiomycetidae</taxon>
        <taxon>Onygenales</taxon>
        <taxon>Onygenales incertae sedis</taxon>
        <taxon>Polytolypa</taxon>
    </lineage>
</organism>
<dbReference type="GO" id="GO:0033617">
    <property type="term" value="P:mitochondrial respiratory chain complex IV assembly"/>
    <property type="evidence" value="ECO:0007669"/>
    <property type="project" value="TreeGrafter"/>
</dbReference>
<keyword evidence="8" id="KW-1185">Reference proteome</keyword>
<protein>
    <submittedName>
        <fullName evidence="7">Cytochrome c oxidase assembly protein COX19</fullName>
    </submittedName>
</protein>
<dbReference type="PROSITE" id="PS51808">
    <property type="entry name" value="CHCH"/>
    <property type="match status" value="1"/>
</dbReference>
<dbReference type="InterPro" id="IPR051383">
    <property type="entry name" value="COX19"/>
</dbReference>
<evidence type="ECO:0000256" key="2">
    <source>
        <dbReference type="ARBA" id="ARBA00022490"/>
    </source>
</evidence>
<comment type="similarity">
    <text evidence="5">Belongs to the COX19 family.</text>
</comment>
<comment type="subcellular location">
    <subcellularLocation>
        <location evidence="1">Cytoplasm</location>
    </subcellularLocation>
</comment>
<evidence type="ECO:0000256" key="3">
    <source>
        <dbReference type="ARBA" id="ARBA00023157"/>
    </source>
</evidence>
<evidence type="ECO:0000256" key="5">
    <source>
        <dbReference type="ARBA" id="ARBA00038223"/>
    </source>
</evidence>
<accession>A0A2B7Z2C8</accession>
<name>A0A2B7Z2C8_POLH7</name>
<dbReference type="AlphaFoldDB" id="A0A2B7Z2C8"/>
<keyword evidence="2" id="KW-0963">Cytoplasm</keyword>
<feature type="region of interest" description="Disordered" evidence="6">
    <location>
        <begin position="87"/>
        <end position="116"/>
    </location>
</feature>
<evidence type="ECO:0000256" key="1">
    <source>
        <dbReference type="ARBA" id="ARBA00004496"/>
    </source>
</evidence>
<dbReference type="STRING" id="1447883.A0A2B7Z2C8"/>
<evidence type="ECO:0000313" key="8">
    <source>
        <dbReference type="Proteomes" id="UP000224634"/>
    </source>
</evidence>
<dbReference type="PANTHER" id="PTHR21107">
    <property type="entry name" value="CYTOCHROME C OXIDASE ASSEMBLY PROTEIN COX19"/>
    <property type="match status" value="1"/>
</dbReference>
<dbReference type="GO" id="GO:0005758">
    <property type="term" value="C:mitochondrial intermembrane space"/>
    <property type="evidence" value="ECO:0007669"/>
    <property type="project" value="TreeGrafter"/>
</dbReference>
<feature type="compositionally biased region" description="Low complexity" evidence="6">
    <location>
        <begin position="92"/>
        <end position="116"/>
    </location>
</feature>
<keyword evidence="3" id="KW-1015">Disulfide bond</keyword>
<dbReference type="EMBL" id="PDNA01000007">
    <property type="protein sequence ID" value="PGH27389.1"/>
    <property type="molecule type" value="Genomic_DNA"/>
</dbReference>
<sequence>MSFGGPGGRAANIKPTPPERGSFPLDHDGECKYIISSYLQCLKGARGVNDEQCRRLAKSYLACRMDKNLMLPDEFENLGLVFEGDKPKNEEGASASIGGATTTGATTGATTAATKS</sequence>
<dbReference type="PANTHER" id="PTHR21107:SF2">
    <property type="entry name" value="CYTOCHROME C OXIDASE ASSEMBLY PROTEIN COX19"/>
    <property type="match status" value="1"/>
</dbReference>
<evidence type="ECO:0000256" key="4">
    <source>
        <dbReference type="ARBA" id="ARBA00037279"/>
    </source>
</evidence>
<comment type="function">
    <text evidence="4">Required for the assembly of mitochondrial cytochrome c oxidase.</text>
</comment>
<dbReference type="Proteomes" id="UP000224634">
    <property type="component" value="Unassembled WGS sequence"/>
</dbReference>
<evidence type="ECO:0000256" key="6">
    <source>
        <dbReference type="SAM" id="MobiDB-lite"/>
    </source>
</evidence>